<protein>
    <submittedName>
        <fullName evidence="2">SymE family type I addiction module toxin</fullName>
    </submittedName>
</protein>
<organism evidence="2 3">
    <name type="scientific">Burkholderia seminalis</name>
    <dbReference type="NCBI Taxonomy" id="488731"/>
    <lineage>
        <taxon>Bacteria</taxon>
        <taxon>Pseudomonadati</taxon>
        <taxon>Pseudomonadota</taxon>
        <taxon>Betaproteobacteria</taxon>
        <taxon>Burkholderiales</taxon>
        <taxon>Burkholderiaceae</taxon>
        <taxon>Burkholderia</taxon>
        <taxon>Burkholderia cepacia complex</taxon>
    </lineage>
</organism>
<dbReference type="GO" id="GO:0003723">
    <property type="term" value="F:RNA binding"/>
    <property type="evidence" value="ECO:0007669"/>
    <property type="project" value="InterPro"/>
</dbReference>
<feature type="domain" description="Toxin SymE-like" evidence="1">
    <location>
        <begin position="1"/>
        <end position="33"/>
    </location>
</feature>
<keyword evidence="3" id="KW-1185">Reference proteome</keyword>
<accession>A0A8A8D6E0</accession>
<sequence length="34" mass="3824">MKISGRWLTHDVGFHAGQKLRVHVQHGKLTITAT</sequence>
<dbReference type="GO" id="GO:0005737">
    <property type="term" value="C:cytoplasm"/>
    <property type="evidence" value="ECO:0007669"/>
    <property type="project" value="InterPro"/>
</dbReference>
<gene>
    <name evidence="2" type="ORF">DT99_002220</name>
</gene>
<name>A0A8A8D6E0_9BURK</name>
<dbReference type="GO" id="GO:0016070">
    <property type="term" value="P:RNA metabolic process"/>
    <property type="evidence" value="ECO:0007669"/>
    <property type="project" value="InterPro"/>
</dbReference>
<reference evidence="2" key="2">
    <citation type="submission" date="2021-03" db="EMBL/GenBank/DDBJ databases">
        <title>Complete genome sequence of Burkholderia seminalis 869T2.</title>
        <authorList>
            <person name="Hung S.-H."/>
            <person name="Huang C.-T."/>
            <person name="Huang C.-C."/>
            <person name="Kuo C.-H."/>
        </authorList>
    </citation>
    <scope>NUCLEOTIDE SEQUENCE</scope>
    <source>
        <strain evidence="2">869T2</strain>
    </source>
</reference>
<dbReference type="Pfam" id="PF08845">
    <property type="entry name" value="SymE_toxin"/>
    <property type="match status" value="1"/>
</dbReference>
<dbReference type="InterPro" id="IPR014944">
    <property type="entry name" value="Toxin_SymE-like"/>
</dbReference>
<dbReference type="RefSeq" id="WP_080287795.1">
    <property type="nucleotide sequence ID" value="NZ_CP072520.1"/>
</dbReference>
<evidence type="ECO:0000313" key="3">
    <source>
        <dbReference type="Proteomes" id="UP000027834"/>
    </source>
</evidence>
<evidence type="ECO:0000313" key="2">
    <source>
        <dbReference type="EMBL" id="QTO20232.1"/>
    </source>
</evidence>
<dbReference type="EMBL" id="CP072520">
    <property type="protein sequence ID" value="QTO20232.1"/>
    <property type="molecule type" value="Genomic_DNA"/>
</dbReference>
<proteinExistence type="predicted"/>
<dbReference type="AlphaFoldDB" id="A0A8A8D6E0"/>
<reference evidence="2" key="1">
    <citation type="submission" date="2014-04" db="EMBL/GenBank/DDBJ databases">
        <authorList>
            <person name="Ho Y.-N."/>
            <person name="Huang C.-C."/>
        </authorList>
    </citation>
    <scope>NUCLEOTIDE SEQUENCE</scope>
    <source>
        <strain evidence="2">869T2</strain>
    </source>
</reference>
<dbReference type="Proteomes" id="UP000027834">
    <property type="component" value="Chromosome 1"/>
</dbReference>
<dbReference type="GO" id="GO:0016788">
    <property type="term" value="F:hydrolase activity, acting on ester bonds"/>
    <property type="evidence" value="ECO:0007669"/>
    <property type="project" value="InterPro"/>
</dbReference>
<evidence type="ECO:0000259" key="1">
    <source>
        <dbReference type="Pfam" id="PF08845"/>
    </source>
</evidence>